<dbReference type="Pfam" id="PF10502">
    <property type="entry name" value="Peptidase_S26"/>
    <property type="match status" value="1"/>
</dbReference>
<feature type="transmembrane region" description="Helical" evidence="5">
    <location>
        <begin position="34"/>
        <end position="58"/>
    </location>
</feature>
<accession>A0A6J6IC75</accession>
<dbReference type="GO" id="GO:0009003">
    <property type="term" value="F:signal peptidase activity"/>
    <property type="evidence" value="ECO:0007669"/>
    <property type="project" value="UniProtKB-EC"/>
</dbReference>
<keyword evidence="4" id="KW-0378">Hydrolase</keyword>
<dbReference type="InterPro" id="IPR036286">
    <property type="entry name" value="LexA/Signal_pep-like_sf"/>
</dbReference>
<evidence type="ECO:0000313" key="8">
    <source>
        <dbReference type="EMBL" id="CAB4621857.1"/>
    </source>
</evidence>
<keyword evidence="5" id="KW-0812">Transmembrane</keyword>
<sequence>MSDSPAGLPNEDGDALAATDENDSKVGWSAAKEIAIIIVVALVLSSLVRAFLFQAFWIPSGSMENTLLPEDRILVNKLSTHFGEIHRGDVVVFSDPSNWLSDGFDEGNIVQRSVRKAFSIVGLAASPSDRDLVKRVIGVGGDKVVCCDAQGRVSVNGKPLDEKSYLYPGDAPSDEPFNVTVPVGSLWVMGDHRSASGDSRFHQQDPAGPFVPVDKVLGRGMWVGWPVSRWSVLRVPETFSSIPVNPAGK</sequence>
<dbReference type="EC" id="3.4.21.89" evidence="3"/>
<dbReference type="InterPro" id="IPR000223">
    <property type="entry name" value="Pept_S26A_signal_pept_1"/>
</dbReference>
<comment type="similarity">
    <text evidence="2">Belongs to the peptidase S26 family.</text>
</comment>
<dbReference type="AlphaFoldDB" id="A0A6J6IC75"/>
<dbReference type="EMBL" id="CAEZSO010000130">
    <property type="protein sequence ID" value="CAB4545871.1"/>
    <property type="molecule type" value="Genomic_DNA"/>
</dbReference>
<dbReference type="PANTHER" id="PTHR43390">
    <property type="entry name" value="SIGNAL PEPTIDASE I"/>
    <property type="match status" value="1"/>
</dbReference>
<dbReference type="InterPro" id="IPR019533">
    <property type="entry name" value="Peptidase_S26"/>
</dbReference>
<evidence type="ECO:0000313" key="7">
    <source>
        <dbReference type="EMBL" id="CAB4545871.1"/>
    </source>
</evidence>
<reference evidence="8" key="1">
    <citation type="submission" date="2020-05" db="EMBL/GenBank/DDBJ databases">
        <authorList>
            <person name="Chiriac C."/>
            <person name="Salcher M."/>
            <person name="Ghai R."/>
            <person name="Kavagutti S V."/>
        </authorList>
    </citation>
    <scope>NUCLEOTIDE SEQUENCE</scope>
</reference>
<evidence type="ECO:0000256" key="5">
    <source>
        <dbReference type="SAM" id="Phobius"/>
    </source>
</evidence>
<dbReference type="PRINTS" id="PR00727">
    <property type="entry name" value="LEADERPTASE"/>
</dbReference>
<dbReference type="GO" id="GO:0004252">
    <property type="term" value="F:serine-type endopeptidase activity"/>
    <property type="evidence" value="ECO:0007669"/>
    <property type="project" value="InterPro"/>
</dbReference>
<feature type="domain" description="Peptidase S26" evidence="6">
    <location>
        <begin position="33"/>
        <end position="225"/>
    </location>
</feature>
<dbReference type="Gene3D" id="2.10.109.10">
    <property type="entry name" value="Umud Fragment, subunit A"/>
    <property type="match status" value="1"/>
</dbReference>
<evidence type="ECO:0000256" key="3">
    <source>
        <dbReference type="ARBA" id="ARBA00013208"/>
    </source>
</evidence>
<dbReference type="SUPFAM" id="SSF51306">
    <property type="entry name" value="LexA/Signal peptidase"/>
    <property type="match status" value="1"/>
</dbReference>
<dbReference type="PROSITE" id="PS00761">
    <property type="entry name" value="SPASE_I_3"/>
    <property type="match status" value="1"/>
</dbReference>
<gene>
    <name evidence="7" type="ORF">UFOPK1446_00702</name>
    <name evidence="8" type="ORF">UFOPK1939_00615</name>
</gene>
<keyword evidence="5" id="KW-0472">Membrane</keyword>
<dbReference type="PANTHER" id="PTHR43390:SF1">
    <property type="entry name" value="CHLOROPLAST PROCESSING PEPTIDASE"/>
    <property type="match status" value="1"/>
</dbReference>
<evidence type="ECO:0000256" key="2">
    <source>
        <dbReference type="ARBA" id="ARBA00009370"/>
    </source>
</evidence>
<dbReference type="GO" id="GO:0016020">
    <property type="term" value="C:membrane"/>
    <property type="evidence" value="ECO:0007669"/>
    <property type="project" value="InterPro"/>
</dbReference>
<evidence type="ECO:0000256" key="4">
    <source>
        <dbReference type="ARBA" id="ARBA00022801"/>
    </source>
</evidence>
<keyword evidence="5" id="KW-1133">Transmembrane helix</keyword>
<evidence type="ECO:0000256" key="1">
    <source>
        <dbReference type="ARBA" id="ARBA00000677"/>
    </source>
</evidence>
<protein>
    <recommendedName>
        <fullName evidence="3">signal peptidase I</fullName>
        <ecNumber evidence="3">3.4.21.89</ecNumber>
    </recommendedName>
</protein>
<organism evidence="8">
    <name type="scientific">freshwater metagenome</name>
    <dbReference type="NCBI Taxonomy" id="449393"/>
    <lineage>
        <taxon>unclassified sequences</taxon>
        <taxon>metagenomes</taxon>
        <taxon>ecological metagenomes</taxon>
    </lineage>
</organism>
<dbReference type="EMBL" id="CAEZVF010000077">
    <property type="protein sequence ID" value="CAB4621857.1"/>
    <property type="molecule type" value="Genomic_DNA"/>
</dbReference>
<proteinExistence type="inferred from homology"/>
<dbReference type="NCBIfam" id="TIGR02227">
    <property type="entry name" value="sigpep_I_bact"/>
    <property type="match status" value="1"/>
</dbReference>
<dbReference type="InterPro" id="IPR019758">
    <property type="entry name" value="Pept_S26A_signal_pept_1_CS"/>
</dbReference>
<dbReference type="CDD" id="cd06530">
    <property type="entry name" value="S26_SPase_I"/>
    <property type="match status" value="1"/>
</dbReference>
<name>A0A6J6IC75_9ZZZZ</name>
<comment type="catalytic activity">
    <reaction evidence="1">
        <text>Cleavage of hydrophobic, N-terminal signal or leader sequences from secreted and periplasmic proteins.</text>
        <dbReference type="EC" id="3.4.21.89"/>
    </reaction>
</comment>
<evidence type="ECO:0000259" key="6">
    <source>
        <dbReference type="Pfam" id="PF10502"/>
    </source>
</evidence>
<dbReference type="GO" id="GO:0006465">
    <property type="term" value="P:signal peptide processing"/>
    <property type="evidence" value="ECO:0007669"/>
    <property type="project" value="InterPro"/>
</dbReference>